<accession>A0ABT7SUS1</accession>
<dbReference type="Proteomes" id="UP001234343">
    <property type="component" value="Unassembled WGS sequence"/>
</dbReference>
<evidence type="ECO:0008006" key="4">
    <source>
        <dbReference type="Google" id="ProtNLM"/>
    </source>
</evidence>
<feature type="transmembrane region" description="Helical" evidence="1">
    <location>
        <begin position="6"/>
        <end position="22"/>
    </location>
</feature>
<evidence type="ECO:0000256" key="1">
    <source>
        <dbReference type="SAM" id="Phobius"/>
    </source>
</evidence>
<comment type="caution">
    <text evidence="2">The sequence shown here is derived from an EMBL/GenBank/DDBJ whole genome shotgun (WGS) entry which is preliminary data.</text>
</comment>
<protein>
    <recommendedName>
        <fullName evidence="4">DUF2489 domain-containing protein</fullName>
    </recommendedName>
</protein>
<dbReference type="RefSeq" id="WP_289363216.1">
    <property type="nucleotide sequence ID" value="NZ_JAUCBP010000001.1"/>
</dbReference>
<reference evidence="2 3" key="1">
    <citation type="submission" date="2023-06" db="EMBL/GenBank/DDBJ databases">
        <title>Alteromonas sp. ASW11-36 isolated from intertidal sand.</title>
        <authorList>
            <person name="Li Y."/>
        </authorList>
    </citation>
    <scope>NUCLEOTIDE SEQUENCE [LARGE SCALE GENOMIC DNA]</scope>
    <source>
        <strain evidence="2 3">ASW11-36</strain>
    </source>
</reference>
<evidence type="ECO:0000313" key="3">
    <source>
        <dbReference type="Proteomes" id="UP001234343"/>
    </source>
</evidence>
<organism evidence="2 3">
    <name type="scientific">Alteromonas arenosi</name>
    <dbReference type="NCBI Taxonomy" id="3055817"/>
    <lineage>
        <taxon>Bacteria</taxon>
        <taxon>Pseudomonadati</taxon>
        <taxon>Pseudomonadota</taxon>
        <taxon>Gammaproteobacteria</taxon>
        <taxon>Alteromonadales</taxon>
        <taxon>Alteromonadaceae</taxon>
        <taxon>Alteromonas/Salinimonas group</taxon>
        <taxon>Alteromonas</taxon>
    </lineage>
</organism>
<keyword evidence="3" id="KW-1185">Reference proteome</keyword>
<proteinExistence type="predicted"/>
<keyword evidence="1" id="KW-0812">Transmembrane</keyword>
<dbReference type="EMBL" id="JAUCBP010000001">
    <property type="protein sequence ID" value="MDM7859289.1"/>
    <property type="molecule type" value="Genomic_DNA"/>
</dbReference>
<name>A0ABT7SUS1_9ALTE</name>
<keyword evidence="1" id="KW-1133">Transmembrane helix</keyword>
<keyword evidence="1" id="KW-0472">Membrane</keyword>
<evidence type="ECO:0000313" key="2">
    <source>
        <dbReference type="EMBL" id="MDM7859289.1"/>
    </source>
</evidence>
<gene>
    <name evidence="2" type="ORF">QTP81_01555</name>
</gene>
<sequence>MSSMVSAGIIAIMFIVLIYFVVRGQGLQRDVKLANNATKNQARRLKSAQQQVAFMAHELQRIFLSRLESLNKRGLLSQDDYQIAYFILNRFEFVLMNCTEHGSTVEEAVNRALMHQSVTIEQVNEFIKKQPSEVRVAWCQNTQDGFIAACRGISTGSLNSKAADSEAAAVAEG</sequence>